<evidence type="ECO:0000313" key="7">
    <source>
        <dbReference type="Proteomes" id="UP000278332"/>
    </source>
</evidence>
<dbReference type="InterPro" id="IPR000847">
    <property type="entry name" value="LysR_HTH_N"/>
</dbReference>
<name>A0A3M4VK05_PSECI</name>
<dbReference type="EMBL" id="RBRY01000152">
    <property type="protein sequence ID" value="RMR51937.1"/>
    <property type="molecule type" value="Genomic_DNA"/>
</dbReference>
<dbReference type="GO" id="GO:0003700">
    <property type="term" value="F:DNA-binding transcription factor activity"/>
    <property type="evidence" value="ECO:0007669"/>
    <property type="project" value="InterPro"/>
</dbReference>
<reference evidence="6 7" key="1">
    <citation type="submission" date="2018-08" db="EMBL/GenBank/DDBJ databases">
        <title>Recombination of ecologically and evolutionarily significant loci maintains genetic cohesion in the Pseudomonas syringae species complex.</title>
        <authorList>
            <person name="Dillon M."/>
            <person name="Thakur S."/>
            <person name="Almeida R.N.D."/>
            <person name="Weir B.S."/>
            <person name="Guttman D.S."/>
        </authorList>
    </citation>
    <scope>NUCLEOTIDE SEQUENCE [LARGE SCALE GENOMIC DNA]</scope>
    <source>
        <strain evidence="6 7">ICMP 6917</strain>
    </source>
</reference>
<dbReference type="CDD" id="cd08475">
    <property type="entry name" value="PBP2_CrgA_like_6"/>
    <property type="match status" value="1"/>
</dbReference>
<evidence type="ECO:0000256" key="2">
    <source>
        <dbReference type="ARBA" id="ARBA00023015"/>
    </source>
</evidence>
<dbReference type="AlphaFoldDB" id="A0A3M4VK05"/>
<evidence type="ECO:0000256" key="4">
    <source>
        <dbReference type="ARBA" id="ARBA00023163"/>
    </source>
</evidence>
<dbReference type="RefSeq" id="WP_095068553.1">
    <property type="nucleotide sequence ID" value="NZ_BLVX01000003.1"/>
</dbReference>
<dbReference type="Proteomes" id="UP000278332">
    <property type="component" value="Unassembled WGS sequence"/>
</dbReference>
<dbReference type="Gene3D" id="1.10.10.10">
    <property type="entry name" value="Winged helix-like DNA-binding domain superfamily/Winged helix DNA-binding domain"/>
    <property type="match status" value="1"/>
</dbReference>
<accession>A0A3M4VK05</accession>
<dbReference type="InterPro" id="IPR036390">
    <property type="entry name" value="WH_DNA-bd_sf"/>
</dbReference>
<protein>
    <submittedName>
        <fullName evidence="6">LysR family transcriptional regulator</fullName>
    </submittedName>
</protein>
<sequence length="301" mass="33909">MRDPLDGIALFVEVVNAGGFARTAQQLALTRSAVGKAIARVEERLGVRLFHRTTRTQSLTEDGQLYYEHCLRALEEVRSAQSLIESGMHEIAGRMRVTMPALFGQHCATPLLMEQAREHPKLELDLHLSDQSVDLIAEGFDLAIRFGPLSQLNGLQAQHLAVQQKLLCASPAYLAEKGHPRTIAQLMDHKAILYHRRDYTQTWPVFDMDGQLKNLSLAPRIRLNDLSSIADAVEAGMGIGWLPSWLVRDRLRSGAIVQLLENHPPTTMDCHAVWPQMRQMPKRLRHLIDVLATRLPEMMLL</sequence>
<dbReference type="Pfam" id="PF03466">
    <property type="entry name" value="LysR_substrate"/>
    <property type="match status" value="1"/>
</dbReference>
<dbReference type="PROSITE" id="PS50931">
    <property type="entry name" value="HTH_LYSR"/>
    <property type="match status" value="1"/>
</dbReference>
<dbReference type="PANTHER" id="PTHR30537:SF5">
    <property type="entry name" value="HTH-TYPE TRANSCRIPTIONAL ACTIVATOR TTDR-RELATED"/>
    <property type="match status" value="1"/>
</dbReference>
<dbReference type="SUPFAM" id="SSF53850">
    <property type="entry name" value="Periplasmic binding protein-like II"/>
    <property type="match status" value="1"/>
</dbReference>
<dbReference type="InterPro" id="IPR036388">
    <property type="entry name" value="WH-like_DNA-bd_sf"/>
</dbReference>
<keyword evidence="2" id="KW-0805">Transcription regulation</keyword>
<gene>
    <name evidence="6" type="ORF">ALP84_00699</name>
</gene>
<comment type="similarity">
    <text evidence="1">Belongs to the LysR transcriptional regulatory family.</text>
</comment>
<organism evidence="6 7">
    <name type="scientific">Pseudomonas cichorii</name>
    <dbReference type="NCBI Taxonomy" id="36746"/>
    <lineage>
        <taxon>Bacteria</taxon>
        <taxon>Pseudomonadati</taxon>
        <taxon>Pseudomonadota</taxon>
        <taxon>Gammaproteobacteria</taxon>
        <taxon>Pseudomonadales</taxon>
        <taxon>Pseudomonadaceae</taxon>
        <taxon>Pseudomonas</taxon>
    </lineage>
</organism>
<dbReference type="SUPFAM" id="SSF46785">
    <property type="entry name" value="Winged helix' DNA-binding domain"/>
    <property type="match status" value="1"/>
</dbReference>
<proteinExistence type="inferred from homology"/>
<keyword evidence="4" id="KW-0804">Transcription</keyword>
<evidence type="ECO:0000256" key="1">
    <source>
        <dbReference type="ARBA" id="ARBA00009437"/>
    </source>
</evidence>
<evidence type="ECO:0000256" key="3">
    <source>
        <dbReference type="ARBA" id="ARBA00023125"/>
    </source>
</evidence>
<dbReference type="InterPro" id="IPR058163">
    <property type="entry name" value="LysR-type_TF_proteobact-type"/>
</dbReference>
<dbReference type="InterPro" id="IPR005119">
    <property type="entry name" value="LysR_subst-bd"/>
</dbReference>
<evidence type="ECO:0000313" key="6">
    <source>
        <dbReference type="EMBL" id="RMR51937.1"/>
    </source>
</evidence>
<dbReference type="Gene3D" id="3.40.190.290">
    <property type="match status" value="1"/>
</dbReference>
<dbReference type="FunFam" id="1.10.10.10:FF:000001">
    <property type="entry name" value="LysR family transcriptional regulator"/>
    <property type="match status" value="1"/>
</dbReference>
<feature type="domain" description="HTH lysR-type" evidence="5">
    <location>
        <begin position="3"/>
        <end position="60"/>
    </location>
</feature>
<dbReference type="GO" id="GO:0003677">
    <property type="term" value="F:DNA binding"/>
    <property type="evidence" value="ECO:0007669"/>
    <property type="project" value="UniProtKB-KW"/>
</dbReference>
<comment type="caution">
    <text evidence="6">The sequence shown here is derived from an EMBL/GenBank/DDBJ whole genome shotgun (WGS) entry which is preliminary data.</text>
</comment>
<keyword evidence="3" id="KW-0238">DNA-binding</keyword>
<dbReference type="Pfam" id="PF00126">
    <property type="entry name" value="HTH_1"/>
    <property type="match status" value="1"/>
</dbReference>
<dbReference type="PANTHER" id="PTHR30537">
    <property type="entry name" value="HTH-TYPE TRANSCRIPTIONAL REGULATOR"/>
    <property type="match status" value="1"/>
</dbReference>
<evidence type="ECO:0000259" key="5">
    <source>
        <dbReference type="PROSITE" id="PS50931"/>
    </source>
</evidence>